<dbReference type="Pfam" id="PF04515">
    <property type="entry name" value="Choline_transpo"/>
    <property type="match status" value="1"/>
</dbReference>
<evidence type="ECO:0000256" key="1">
    <source>
        <dbReference type="ARBA" id="ARBA00004141"/>
    </source>
</evidence>
<dbReference type="Proteomes" id="UP000663760">
    <property type="component" value="Chromosome 18"/>
</dbReference>
<evidence type="ECO:0000256" key="6">
    <source>
        <dbReference type="RuleBase" id="RU368066"/>
    </source>
</evidence>
<evidence type="ECO:0000256" key="7">
    <source>
        <dbReference type="SAM" id="MobiDB-lite"/>
    </source>
</evidence>
<dbReference type="AlphaFoldDB" id="A0A7I8LKX5"/>
<dbReference type="OrthoDB" id="420519at2759"/>
<dbReference type="EMBL" id="LR746281">
    <property type="protein sequence ID" value="CAA7410731.1"/>
    <property type="molecule type" value="Genomic_DNA"/>
</dbReference>
<protein>
    <recommendedName>
        <fullName evidence="6">Choline transporter-like protein</fullName>
    </recommendedName>
</protein>
<feature type="transmembrane region" description="Helical" evidence="6">
    <location>
        <begin position="267"/>
        <end position="294"/>
    </location>
</feature>
<comment type="subcellular location">
    <subcellularLocation>
        <location evidence="6">Cell membrane</location>
        <topology evidence="6">Multi-pass membrane protein</topology>
    </subcellularLocation>
    <subcellularLocation>
        <location evidence="1">Membrane</location>
        <topology evidence="1">Multi-pass membrane protein</topology>
    </subcellularLocation>
</comment>
<reference evidence="8" key="1">
    <citation type="submission" date="2020-02" db="EMBL/GenBank/DDBJ databases">
        <authorList>
            <person name="Scholz U."/>
            <person name="Mascher M."/>
            <person name="Fiebig A."/>
        </authorList>
    </citation>
    <scope>NUCLEOTIDE SEQUENCE</scope>
</reference>
<proteinExistence type="inferred from homology"/>
<feature type="transmembrane region" description="Helical" evidence="6">
    <location>
        <begin position="82"/>
        <end position="105"/>
    </location>
</feature>
<organism evidence="8 9">
    <name type="scientific">Spirodela intermedia</name>
    <name type="common">Intermediate duckweed</name>
    <dbReference type="NCBI Taxonomy" id="51605"/>
    <lineage>
        <taxon>Eukaryota</taxon>
        <taxon>Viridiplantae</taxon>
        <taxon>Streptophyta</taxon>
        <taxon>Embryophyta</taxon>
        <taxon>Tracheophyta</taxon>
        <taxon>Spermatophyta</taxon>
        <taxon>Magnoliopsida</taxon>
        <taxon>Liliopsida</taxon>
        <taxon>Araceae</taxon>
        <taxon>Lemnoideae</taxon>
        <taxon>Spirodela</taxon>
    </lineage>
</organism>
<evidence type="ECO:0000256" key="2">
    <source>
        <dbReference type="ARBA" id="ARBA00007168"/>
    </source>
</evidence>
<evidence type="ECO:0000313" key="8">
    <source>
        <dbReference type="EMBL" id="CAA7410731.1"/>
    </source>
</evidence>
<keyword evidence="3 6" id="KW-0812">Transmembrane</keyword>
<dbReference type="PANTHER" id="PTHR12385:SF98">
    <property type="entry name" value="CHOLINE TRANSPORTER-LIKE PROTEIN"/>
    <property type="match status" value="1"/>
</dbReference>
<gene>
    <name evidence="8" type="ORF">SI8410_18021409</name>
</gene>
<accession>A0A7I8LKX5</accession>
<feature type="transmembrane region" description="Helical" evidence="6">
    <location>
        <begin position="322"/>
        <end position="354"/>
    </location>
</feature>
<feature type="transmembrane region" description="Helical" evidence="6">
    <location>
        <begin position="225"/>
        <end position="246"/>
    </location>
</feature>
<dbReference type="GO" id="GO:0022857">
    <property type="term" value="F:transmembrane transporter activity"/>
    <property type="evidence" value="ECO:0007669"/>
    <property type="project" value="UniProtKB-UniRule"/>
</dbReference>
<feature type="region of interest" description="Disordered" evidence="7">
    <location>
        <begin position="1"/>
        <end position="46"/>
    </location>
</feature>
<feature type="transmembrane region" description="Helical" evidence="6">
    <location>
        <begin position="186"/>
        <end position="205"/>
    </location>
</feature>
<name>A0A7I8LKX5_SPIIN</name>
<keyword evidence="9" id="KW-1185">Reference proteome</keyword>
<evidence type="ECO:0000313" key="9">
    <source>
        <dbReference type="Proteomes" id="UP000663760"/>
    </source>
</evidence>
<evidence type="ECO:0000256" key="5">
    <source>
        <dbReference type="ARBA" id="ARBA00023136"/>
    </source>
</evidence>
<dbReference type="InterPro" id="IPR007603">
    <property type="entry name" value="Choline_transptr-like"/>
</dbReference>
<dbReference type="PANTHER" id="PTHR12385">
    <property type="entry name" value="CHOLINE TRANSPORTER-LIKE (SLC FAMILY 44)"/>
    <property type="match status" value="1"/>
</dbReference>
<feature type="transmembrane region" description="Helical" evidence="6">
    <location>
        <begin position="157"/>
        <end position="179"/>
    </location>
</feature>
<comment type="function">
    <text evidence="6">Choline transporter.</text>
</comment>
<feature type="transmembrane region" description="Helical" evidence="6">
    <location>
        <begin position="471"/>
        <end position="491"/>
    </location>
</feature>
<keyword evidence="5 6" id="KW-0472">Membrane</keyword>
<evidence type="ECO:0000256" key="3">
    <source>
        <dbReference type="ARBA" id="ARBA00022692"/>
    </source>
</evidence>
<dbReference type="GO" id="GO:0005886">
    <property type="term" value="C:plasma membrane"/>
    <property type="evidence" value="ECO:0007669"/>
    <property type="project" value="UniProtKB-SubCell"/>
</dbReference>
<feature type="transmembrane region" description="Helical" evidence="6">
    <location>
        <begin position="503"/>
        <end position="523"/>
    </location>
</feature>
<evidence type="ECO:0000256" key="4">
    <source>
        <dbReference type="ARBA" id="ARBA00022989"/>
    </source>
</evidence>
<sequence>MDGGESSGDGGKPSTIDELSSRSSSSGPPLTQPLLFKPSPSPDFASIEEYTATHPSFVPPEEDSVQYPPISFQEGPRPFRDLSFLILFLLFSVATIALGICAVALRNPNFSRVSSFSFDSNSSSCVLSGSSSSEVSSPWIPRLDSSLYSSSSLVKDLVWTLVITFILSIPILFLLLWILKHYAKQIVYGSLPFFVLIPTFLNVYWFVACTLGSTCKEFLPLASRILVLVFIFLLIGVVVWIIVANWHRIELTSRIVGVAAHALSNNLELLAVLPSLSLGLVIYYVPLVIFLVFARQNGKIVARSSSEGYYCTWKQHSWVPAYFTLGILTMLWSLTVMVETQVYVVSGTVAQWYFSREGKRPRRIIRSSLRNAFGPSSGTVCFSGLIMSGIRVVRAIVDSANLEDGTRGIVNVMLKCCANLLLSAIHFVNKFTINFAAITGEGYCSSARMAYELLKRNLLSAVFVETVSTRILVGINFVLSAVYAILVWVILRSVSSLGMASYLVAASSWLLLMAVLGFLVHVLDEVIDTVYVCFAIDRDKGEVSKQEVHAVYVLLPISRNDRPSLAARTPPLLA</sequence>
<comment type="similarity">
    <text evidence="2 6">Belongs to the CTL (choline transporter-like) family.</text>
</comment>
<keyword evidence="4 6" id="KW-1133">Transmembrane helix</keyword>
<feature type="compositionally biased region" description="Gly residues" evidence="7">
    <location>
        <begin position="1"/>
        <end position="11"/>
    </location>
</feature>